<evidence type="ECO:0000256" key="1">
    <source>
        <dbReference type="ARBA" id="ARBA00022603"/>
    </source>
</evidence>
<gene>
    <name evidence="4" type="ORF">FCL54_20480</name>
</gene>
<dbReference type="AlphaFoldDB" id="A0A5R9F6F7"/>
<feature type="domain" description="Methyltransferase" evidence="3">
    <location>
        <begin position="45"/>
        <end position="135"/>
    </location>
</feature>
<proteinExistence type="predicted"/>
<dbReference type="RefSeq" id="WP_138128974.1">
    <property type="nucleotide sequence ID" value="NZ_SWLG01000022.1"/>
</dbReference>
<dbReference type="GO" id="GO:0008168">
    <property type="term" value="F:methyltransferase activity"/>
    <property type="evidence" value="ECO:0007669"/>
    <property type="project" value="UniProtKB-KW"/>
</dbReference>
<accession>A0A5R9F6F7</accession>
<evidence type="ECO:0000256" key="2">
    <source>
        <dbReference type="ARBA" id="ARBA00022679"/>
    </source>
</evidence>
<dbReference type="InterPro" id="IPR029063">
    <property type="entry name" value="SAM-dependent_MTases_sf"/>
</dbReference>
<dbReference type="InterPro" id="IPR041698">
    <property type="entry name" value="Methyltransf_25"/>
</dbReference>
<dbReference type="GO" id="GO:0032259">
    <property type="term" value="P:methylation"/>
    <property type="evidence" value="ECO:0007669"/>
    <property type="project" value="UniProtKB-KW"/>
</dbReference>
<evidence type="ECO:0000259" key="3">
    <source>
        <dbReference type="Pfam" id="PF13649"/>
    </source>
</evidence>
<dbReference type="Gene3D" id="3.40.50.150">
    <property type="entry name" value="Vaccinia Virus protein VP39"/>
    <property type="match status" value="1"/>
</dbReference>
<dbReference type="Pfam" id="PF13649">
    <property type="entry name" value="Methyltransf_25"/>
    <property type="match status" value="1"/>
</dbReference>
<dbReference type="CDD" id="cd02440">
    <property type="entry name" value="AdoMet_MTases"/>
    <property type="match status" value="1"/>
</dbReference>
<organism evidence="4 5">
    <name type="scientific">Exobacillus caeni</name>
    <dbReference type="NCBI Taxonomy" id="2574798"/>
    <lineage>
        <taxon>Bacteria</taxon>
        <taxon>Bacillati</taxon>
        <taxon>Bacillota</taxon>
        <taxon>Bacilli</taxon>
        <taxon>Bacillales</taxon>
        <taxon>Guptibacillaceae</taxon>
        <taxon>Exobacillus</taxon>
    </lineage>
</organism>
<dbReference type="PANTHER" id="PTHR44942:SF4">
    <property type="entry name" value="METHYLTRANSFERASE TYPE 11 DOMAIN-CONTAINING PROTEIN"/>
    <property type="match status" value="1"/>
</dbReference>
<keyword evidence="5" id="KW-1185">Reference proteome</keyword>
<keyword evidence="1 4" id="KW-0489">Methyltransferase</keyword>
<dbReference type="PANTHER" id="PTHR44942">
    <property type="entry name" value="METHYLTRANSF_11 DOMAIN-CONTAINING PROTEIN"/>
    <property type="match status" value="1"/>
</dbReference>
<evidence type="ECO:0000313" key="5">
    <source>
        <dbReference type="Proteomes" id="UP000308230"/>
    </source>
</evidence>
<dbReference type="SUPFAM" id="SSF53335">
    <property type="entry name" value="S-adenosyl-L-methionine-dependent methyltransferases"/>
    <property type="match status" value="1"/>
</dbReference>
<dbReference type="Proteomes" id="UP000308230">
    <property type="component" value="Unassembled WGS sequence"/>
</dbReference>
<dbReference type="EMBL" id="SWLG01000022">
    <property type="protein sequence ID" value="TLS35375.1"/>
    <property type="molecule type" value="Genomic_DNA"/>
</dbReference>
<comment type="caution">
    <text evidence="4">The sequence shown here is derived from an EMBL/GenBank/DDBJ whole genome shotgun (WGS) entry which is preliminary data.</text>
</comment>
<name>A0A5R9F6F7_9BACL</name>
<keyword evidence="2 4" id="KW-0808">Transferase</keyword>
<sequence>MRLDKSDQLFQRTANYYSRYRPDYPDELIKMIMDEYQDCTGGNMLDLGCGTGQLAFALHSYFLQITAIDINDEMIEEAKRLRKAKGIKTISFKTMAAEELNPTGNRDLIVCGNAFHWMDREKVLETCYESLRPGGGMVILAGRSIWNGNEQWQKKIVEVIQKWLGENRRAGGGTYADKSRLHEDFIENSAFTLVAQGEYLYTHEWTVDTIIGNLYSTSFCNKSLLDDKAEAFETELRKELLQLNPTGEFQERMEITYFFLRKKHISKGR</sequence>
<reference evidence="4 5" key="1">
    <citation type="submission" date="2019-04" db="EMBL/GenBank/DDBJ databases">
        <title>Bacillus caeni sp. nov., a bacterium isolated from mangrove sediment.</title>
        <authorList>
            <person name="Huang H."/>
            <person name="Mo K."/>
            <person name="Hu Y."/>
        </authorList>
    </citation>
    <scope>NUCLEOTIDE SEQUENCE [LARGE SCALE GENOMIC DNA]</scope>
    <source>
        <strain evidence="4 5">HB172195</strain>
    </source>
</reference>
<protein>
    <submittedName>
        <fullName evidence="4">Class I SAM-dependent methyltransferase</fullName>
    </submittedName>
</protein>
<dbReference type="InterPro" id="IPR051052">
    <property type="entry name" value="Diverse_substrate_MTase"/>
</dbReference>
<evidence type="ECO:0000313" key="4">
    <source>
        <dbReference type="EMBL" id="TLS35375.1"/>
    </source>
</evidence>
<dbReference type="OrthoDB" id="9797252at2"/>